<keyword evidence="9" id="KW-0802">TPR repeat</keyword>
<keyword evidence="6" id="KW-0418">Kinase</keyword>
<evidence type="ECO:0000256" key="12">
    <source>
        <dbReference type="SAM" id="SignalP"/>
    </source>
</evidence>
<feature type="repeat" description="TPR" evidence="9">
    <location>
        <begin position="244"/>
        <end position="277"/>
    </location>
</feature>
<dbReference type="CDD" id="cd16917">
    <property type="entry name" value="HATPase_UhpB-NarQ-NarX-like"/>
    <property type="match status" value="1"/>
</dbReference>
<dbReference type="PROSITE" id="PS50005">
    <property type="entry name" value="TPR"/>
    <property type="match status" value="2"/>
</dbReference>
<evidence type="ECO:0000256" key="2">
    <source>
        <dbReference type="ARBA" id="ARBA00012438"/>
    </source>
</evidence>
<dbReference type="GO" id="GO:0016020">
    <property type="term" value="C:membrane"/>
    <property type="evidence" value="ECO:0007669"/>
    <property type="project" value="InterPro"/>
</dbReference>
<dbReference type="AlphaFoldDB" id="A0A8J8JY57"/>
<feature type="domain" description="Histidine kinase" evidence="13">
    <location>
        <begin position="557"/>
        <end position="646"/>
    </location>
</feature>
<evidence type="ECO:0000313" key="15">
    <source>
        <dbReference type="Proteomes" id="UP000598971"/>
    </source>
</evidence>
<keyword evidence="10" id="KW-0175">Coiled coil</keyword>
<dbReference type="Proteomes" id="UP000598971">
    <property type="component" value="Unassembled WGS sequence"/>
</dbReference>
<gene>
    <name evidence="14" type="ORF">GD597_16150</name>
</gene>
<keyword evidence="4" id="KW-0808">Transferase</keyword>
<accession>A0A8J8JY57</accession>
<keyword evidence="12" id="KW-0732">Signal</keyword>
<dbReference type="SMART" id="SM00387">
    <property type="entry name" value="HATPase_c"/>
    <property type="match status" value="1"/>
</dbReference>
<organism evidence="14 15">
    <name type="scientific">Limnovirga soli</name>
    <dbReference type="NCBI Taxonomy" id="2656915"/>
    <lineage>
        <taxon>Bacteria</taxon>
        <taxon>Pseudomonadati</taxon>
        <taxon>Bacteroidota</taxon>
        <taxon>Chitinophagia</taxon>
        <taxon>Chitinophagales</taxon>
        <taxon>Chitinophagaceae</taxon>
        <taxon>Limnovirga</taxon>
    </lineage>
</organism>
<dbReference type="GO" id="GO:0000155">
    <property type="term" value="F:phosphorelay sensor kinase activity"/>
    <property type="evidence" value="ECO:0007669"/>
    <property type="project" value="InterPro"/>
</dbReference>
<dbReference type="InterPro" id="IPR050482">
    <property type="entry name" value="Sensor_HK_TwoCompSys"/>
</dbReference>
<evidence type="ECO:0000256" key="3">
    <source>
        <dbReference type="ARBA" id="ARBA00022553"/>
    </source>
</evidence>
<dbReference type="EMBL" id="WHPF01000012">
    <property type="protein sequence ID" value="NNV57006.1"/>
    <property type="molecule type" value="Genomic_DNA"/>
</dbReference>
<dbReference type="InterPro" id="IPR019734">
    <property type="entry name" value="TPR_rpt"/>
</dbReference>
<dbReference type="GO" id="GO:0005524">
    <property type="term" value="F:ATP binding"/>
    <property type="evidence" value="ECO:0007669"/>
    <property type="project" value="UniProtKB-KW"/>
</dbReference>
<feature type="repeat" description="TPR" evidence="9">
    <location>
        <begin position="84"/>
        <end position="117"/>
    </location>
</feature>
<dbReference type="Gene3D" id="1.20.5.1930">
    <property type="match status" value="1"/>
</dbReference>
<dbReference type="PANTHER" id="PTHR24421:SF10">
    <property type="entry name" value="NITRATE_NITRITE SENSOR PROTEIN NARQ"/>
    <property type="match status" value="1"/>
</dbReference>
<evidence type="ECO:0000259" key="13">
    <source>
        <dbReference type="PROSITE" id="PS50109"/>
    </source>
</evidence>
<dbReference type="SUPFAM" id="SSF55874">
    <property type="entry name" value="ATPase domain of HSP90 chaperone/DNA topoisomerase II/histidine kinase"/>
    <property type="match status" value="1"/>
</dbReference>
<evidence type="ECO:0000256" key="10">
    <source>
        <dbReference type="SAM" id="Coils"/>
    </source>
</evidence>
<sequence>MPYYIKIMLTISACFVILFARAQQTTPIIDSIEKLLPTQKDSVLAASYNELTWQYRLVDRDKAISYGNKAIALGNQLHYNKGVAQAYNDLGIIFYDKENYDTAIYLYQQALKIRQQMNDDLGIAKLYNKIGIVYQRESVFDKALDNQIKALDIFRKFNNDIGVSYSLNNIGIVNQNMGQYEEAIKYHLQSVAIKEKIGDKTGLAGSFVNIGNIYLIQEDFDSARIFYIKATDMCRLLGDKEYLSNSLNNLGKLYIKTRDFANALPVIKESYQLRSELTDTKGMVSCLSNLSEIYIGLKQYDSAAAVLNKGMVMAKSAVNCKPELNGIYQNFANLYEATGDTGKALAMYKLYSTTKDSLYTDELGETFADLATKYKTLEKENQIQQQEFEIKQRNYWIAGIAGLLVLGALLGYSYYRRMRLQQQAKLQTEILKQQELATKAVIEAEERERKRIAGDLHDGVGQTMSAAKMNLSAIQSNLPFVSEEQRINFEKVVHLIDESCQEVRTVSHNMMPNALLKAGLSSAVREFIDKIDQHIIKISLYTEGLNERIDTNVETVLYRVIQECVNNVIKHAGASQLDISLIKDKEGISTTIEDNGKGFDSKDTTKFNGIGLKNIQSRIDYLKGTVEWDSSPGNGTLVAIHVPVSL</sequence>
<keyword evidence="11" id="KW-1133">Transmembrane helix</keyword>
<keyword evidence="11" id="KW-0472">Membrane</keyword>
<keyword evidence="8" id="KW-0902">Two-component regulatory system</keyword>
<dbReference type="InterPro" id="IPR011990">
    <property type="entry name" value="TPR-like_helical_dom_sf"/>
</dbReference>
<evidence type="ECO:0000256" key="4">
    <source>
        <dbReference type="ARBA" id="ARBA00022679"/>
    </source>
</evidence>
<dbReference type="InterPro" id="IPR036890">
    <property type="entry name" value="HATPase_C_sf"/>
</dbReference>
<dbReference type="InterPro" id="IPR011712">
    <property type="entry name" value="Sig_transdc_His_kin_sub3_dim/P"/>
</dbReference>
<keyword evidence="7" id="KW-0067">ATP-binding</keyword>
<feature type="coiled-coil region" evidence="10">
    <location>
        <begin position="367"/>
        <end position="394"/>
    </location>
</feature>
<evidence type="ECO:0000256" key="1">
    <source>
        <dbReference type="ARBA" id="ARBA00000085"/>
    </source>
</evidence>
<feature type="chain" id="PRO_5035154479" description="histidine kinase" evidence="12">
    <location>
        <begin position="23"/>
        <end position="646"/>
    </location>
</feature>
<comment type="catalytic activity">
    <reaction evidence="1">
        <text>ATP + protein L-histidine = ADP + protein N-phospho-L-histidine.</text>
        <dbReference type="EC" id="2.7.13.3"/>
    </reaction>
</comment>
<dbReference type="PANTHER" id="PTHR24421">
    <property type="entry name" value="NITRATE/NITRITE SENSOR PROTEIN NARX-RELATED"/>
    <property type="match status" value="1"/>
</dbReference>
<dbReference type="Gene3D" id="1.25.40.10">
    <property type="entry name" value="Tetratricopeptide repeat domain"/>
    <property type="match status" value="3"/>
</dbReference>
<evidence type="ECO:0000313" key="14">
    <source>
        <dbReference type="EMBL" id="NNV57006.1"/>
    </source>
</evidence>
<dbReference type="Pfam" id="PF02518">
    <property type="entry name" value="HATPase_c"/>
    <property type="match status" value="1"/>
</dbReference>
<keyword evidence="3" id="KW-0597">Phosphoprotein</keyword>
<reference evidence="14" key="1">
    <citation type="submission" date="2019-10" db="EMBL/GenBank/DDBJ databases">
        <title>Draft genome sequence of Panacibacter sp. KCS-6.</title>
        <authorList>
            <person name="Yim K.J."/>
        </authorList>
    </citation>
    <scope>NUCLEOTIDE SEQUENCE</scope>
    <source>
        <strain evidence="14">KCS-6</strain>
    </source>
</reference>
<comment type="caution">
    <text evidence="14">The sequence shown here is derived from an EMBL/GenBank/DDBJ whole genome shotgun (WGS) entry which is preliminary data.</text>
</comment>
<dbReference type="Gene3D" id="3.30.565.10">
    <property type="entry name" value="Histidine kinase-like ATPase, C-terminal domain"/>
    <property type="match status" value="1"/>
</dbReference>
<dbReference type="Pfam" id="PF07730">
    <property type="entry name" value="HisKA_3"/>
    <property type="match status" value="1"/>
</dbReference>
<dbReference type="EC" id="2.7.13.3" evidence="2"/>
<dbReference type="InterPro" id="IPR003594">
    <property type="entry name" value="HATPase_dom"/>
</dbReference>
<feature type="transmembrane region" description="Helical" evidence="11">
    <location>
        <begin position="395"/>
        <end position="415"/>
    </location>
</feature>
<proteinExistence type="predicted"/>
<evidence type="ECO:0000256" key="7">
    <source>
        <dbReference type="ARBA" id="ARBA00022840"/>
    </source>
</evidence>
<dbReference type="PROSITE" id="PS50109">
    <property type="entry name" value="HIS_KIN"/>
    <property type="match status" value="1"/>
</dbReference>
<dbReference type="PROSITE" id="PS50293">
    <property type="entry name" value="TPR_REGION"/>
    <property type="match status" value="1"/>
</dbReference>
<dbReference type="Pfam" id="PF13424">
    <property type="entry name" value="TPR_12"/>
    <property type="match status" value="3"/>
</dbReference>
<feature type="signal peptide" evidence="12">
    <location>
        <begin position="1"/>
        <end position="22"/>
    </location>
</feature>
<name>A0A8J8JY57_9BACT</name>
<keyword evidence="15" id="KW-1185">Reference proteome</keyword>
<evidence type="ECO:0000256" key="5">
    <source>
        <dbReference type="ARBA" id="ARBA00022741"/>
    </source>
</evidence>
<dbReference type="SMART" id="SM00028">
    <property type="entry name" value="TPR"/>
    <property type="match status" value="6"/>
</dbReference>
<protein>
    <recommendedName>
        <fullName evidence="2">histidine kinase</fullName>
        <ecNumber evidence="2">2.7.13.3</ecNumber>
    </recommendedName>
</protein>
<dbReference type="GO" id="GO:0046983">
    <property type="term" value="F:protein dimerization activity"/>
    <property type="evidence" value="ECO:0007669"/>
    <property type="project" value="InterPro"/>
</dbReference>
<keyword evidence="5" id="KW-0547">Nucleotide-binding</keyword>
<keyword evidence="11" id="KW-0812">Transmembrane</keyword>
<dbReference type="InterPro" id="IPR005467">
    <property type="entry name" value="His_kinase_dom"/>
</dbReference>
<evidence type="ECO:0000256" key="6">
    <source>
        <dbReference type="ARBA" id="ARBA00022777"/>
    </source>
</evidence>
<evidence type="ECO:0000256" key="9">
    <source>
        <dbReference type="PROSITE-ProRule" id="PRU00339"/>
    </source>
</evidence>
<evidence type="ECO:0000256" key="8">
    <source>
        <dbReference type="ARBA" id="ARBA00023012"/>
    </source>
</evidence>
<dbReference type="SUPFAM" id="SSF48452">
    <property type="entry name" value="TPR-like"/>
    <property type="match status" value="2"/>
</dbReference>
<evidence type="ECO:0000256" key="11">
    <source>
        <dbReference type="SAM" id="Phobius"/>
    </source>
</evidence>